<feature type="coiled-coil region" evidence="1">
    <location>
        <begin position="90"/>
        <end position="124"/>
    </location>
</feature>
<keyword evidence="1" id="KW-0175">Coiled coil</keyword>
<evidence type="ECO:0000313" key="3">
    <source>
        <dbReference type="EMBL" id="CAI2171656.1"/>
    </source>
</evidence>
<protein>
    <submittedName>
        <fullName evidence="3">1885_t:CDS:1</fullName>
    </submittedName>
</protein>
<evidence type="ECO:0000313" key="4">
    <source>
        <dbReference type="Proteomes" id="UP001153678"/>
    </source>
</evidence>
<reference evidence="3" key="1">
    <citation type="submission" date="2022-08" db="EMBL/GenBank/DDBJ databases">
        <authorList>
            <person name="Kallberg Y."/>
            <person name="Tangrot J."/>
            <person name="Rosling A."/>
        </authorList>
    </citation>
    <scope>NUCLEOTIDE SEQUENCE</scope>
    <source>
        <strain evidence="3">Wild A</strain>
    </source>
</reference>
<keyword evidence="4" id="KW-1185">Reference proteome</keyword>
<feature type="region of interest" description="Disordered" evidence="2">
    <location>
        <begin position="379"/>
        <end position="399"/>
    </location>
</feature>
<evidence type="ECO:0000256" key="2">
    <source>
        <dbReference type="SAM" id="MobiDB-lite"/>
    </source>
</evidence>
<dbReference type="AlphaFoldDB" id="A0A9W4SJD5"/>
<comment type="caution">
    <text evidence="3">The sequence shown here is derived from an EMBL/GenBank/DDBJ whole genome shotgun (WGS) entry which is preliminary data.</text>
</comment>
<sequence>MEIKESDIADDTSVYSIQNNVKINVENEKSTVLNDPLYELIEKQAKEFKVLGKQMSLDLRDIYKEHLNQDEEVIKLEKESKSDYESKEQIIVQEQLIDSLRARIEELETDSMIKNQDIKKLRQDFVDFKKEFQFILDKQPVQAQSIKDSVPSINNLEIVNQIDGSLTAAIGSCAISSHTEILKNEGKEKSNNKKSLNVLHSDHGVYSFNHENLDEPSSSYHQYDEKPVEPSTLYHQYDEEPVEPPTVYRQYDEPVEPSTFYHQYDEEPVEPSTFYHQYQYEPVEPSTFYHQYDEEPVKPSIDYHQHDKEPVKRQYEPVEPSTTYQRYDFGRYFDKYNKTESSVSQQYNNEENYFDDNHSDKFTFKPKLSSGIAQFASTSFQPKKNETKSQQKSKQTQVLTNNSKVHAKVMETIEKFKNKKLLDTTFNDLMFEFPTKRLLKYEKSKEFESLSKNQKRCIKFTVNEMLRKELSQEEKKLSLPVKVYTARGVLPGLPDGIKSYTEFQNTDKYRLLSDVKKKRINKVALVEQRH</sequence>
<evidence type="ECO:0000256" key="1">
    <source>
        <dbReference type="SAM" id="Coils"/>
    </source>
</evidence>
<accession>A0A9W4SJD5</accession>
<dbReference type="EMBL" id="CAMKVN010000844">
    <property type="protein sequence ID" value="CAI2171656.1"/>
    <property type="molecule type" value="Genomic_DNA"/>
</dbReference>
<gene>
    <name evidence="3" type="ORF">FWILDA_LOCUS5189</name>
</gene>
<organism evidence="3 4">
    <name type="scientific">Funneliformis geosporum</name>
    <dbReference type="NCBI Taxonomy" id="1117311"/>
    <lineage>
        <taxon>Eukaryota</taxon>
        <taxon>Fungi</taxon>
        <taxon>Fungi incertae sedis</taxon>
        <taxon>Mucoromycota</taxon>
        <taxon>Glomeromycotina</taxon>
        <taxon>Glomeromycetes</taxon>
        <taxon>Glomerales</taxon>
        <taxon>Glomeraceae</taxon>
        <taxon>Funneliformis</taxon>
    </lineage>
</organism>
<dbReference type="OrthoDB" id="10465180at2759"/>
<name>A0A9W4SJD5_9GLOM</name>
<proteinExistence type="predicted"/>
<dbReference type="Proteomes" id="UP001153678">
    <property type="component" value="Unassembled WGS sequence"/>
</dbReference>